<organism evidence="2 3">
    <name type="scientific">Orbilia javanica</name>
    <dbReference type="NCBI Taxonomy" id="47235"/>
    <lineage>
        <taxon>Eukaryota</taxon>
        <taxon>Fungi</taxon>
        <taxon>Dikarya</taxon>
        <taxon>Ascomycota</taxon>
        <taxon>Pezizomycotina</taxon>
        <taxon>Orbiliomycetes</taxon>
        <taxon>Orbiliales</taxon>
        <taxon>Orbiliaceae</taxon>
        <taxon>Orbilia</taxon>
    </lineage>
</organism>
<sequence length="187" mass="21328">MIRSFATINNSLLRKVQIGRQVTSRAFIPHSTTIAATASARSFRTIRALSSPTNGEGGSPRMASEKSKPKPPVEEPAGCSALAGLVKSRWENNEYYLEQFANDPWYPVLKSTHEAIKELVPNYNISQIKEKFGGLRYYITLPEEIELKDGDTREDIQTRVYRMIDYAEAWVDGFEHARRNKEEEEEE</sequence>
<gene>
    <name evidence="2" type="ORF">TWF718_008697</name>
</gene>
<evidence type="ECO:0000256" key="1">
    <source>
        <dbReference type="SAM" id="MobiDB-lite"/>
    </source>
</evidence>
<dbReference type="EMBL" id="JAVHNR010000006">
    <property type="protein sequence ID" value="KAK6339276.1"/>
    <property type="molecule type" value="Genomic_DNA"/>
</dbReference>
<accession>A0AAN8RB29</accession>
<keyword evidence="3" id="KW-1185">Reference proteome</keyword>
<reference evidence="2 3" key="1">
    <citation type="submission" date="2019-10" db="EMBL/GenBank/DDBJ databases">
        <authorList>
            <person name="Palmer J.M."/>
        </authorList>
    </citation>
    <scope>NUCLEOTIDE SEQUENCE [LARGE SCALE GENOMIC DNA]</scope>
    <source>
        <strain evidence="2 3">TWF718</strain>
    </source>
</reference>
<dbReference type="AlphaFoldDB" id="A0AAN8RB29"/>
<feature type="compositionally biased region" description="Basic and acidic residues" evidence="1">
    <location>
        <begin position="63"/>
        <end position="73"/>
    </location>
</feature>
<evidence type="ECO:0000313" key="2">
    <source>
        <dbReference type="EMBL" id="KAK6339276.1"/>
    </source>
</evidence>
<comment type="caution">
    <text evidence="2">The sequence shown here is derived from an EMBL/GenBank/DDBJ whole genome shotgun (WGS) entry which is preliminary data.</text>
</comment>
<feature type="region of interest" description="Disordered" evidence="1">
    <location>
        <begin position="49"/>
        <end position="76"/>
    </location>
</feature>
<dbReference type="Proteomes" id="UP001313282">
    <property type="component" value="Unassembled WGS sequence"/>
</dbReference>
<name>A0AAN8RB29_9PEZI</name>
<evidence type="ECO:0000313" key="3">
    <source>
        <dbReference type="Proteomes" id="UP001313282"/>
    </source>
</evidence>
<protein>
    <submittedName>
        <fullName evidence="2">Uncharacterized protein</fullName>
    </submittedName>
</protein>
<proteinExistence type="predicted"/>